<dbReference type="PROSITE" id="PS51918">
    <property type="entry name" value="RADICAL_SAM"/>
    <property type="match status" value="1"/>
</dbReference>
<dbReference type="SFLD" id="SFLDG01067">
    <property type="entry name" value="SPASM/twitch_domain_containing"/>
    <property type="match status" value="1"/>
</dbReference>
<dbReference type="InterPro" id="IPR007197">
    <property type="entry name" value="rSAM"/>
</dbReference>
<dbReference type="GO" id="GO:0003824">
    <property type="term" value="F:catalytic activity"/>
    <property type="evidence" value="ECO:0007669"/>
    <property type="project" value="InterPro"/>
</dbReference>
<dbReference type="SFLD" id="SFLDS00029">
    <property type="entry name" value="Radical_SAM"/>
    <property type="match status" value="1"/>
</dbReference>
<evidence type="ECO:0000313" key="6">
    <source>
        <dbReference type="EMBL" id="KKN07631.1"/>
    </source>
</evidence>
<sequence>MVTNNLRFNKDVKFRRESFGGLVYNPTMGYTIEINQTAQLILELYSINSTLPEILNICADYYKKDKADMRSDLIRLLRSFVKYEILIEGKTPKSADKLKVSDVLERSWPKQIVQNGLNSPEVIHLAITEECPLNCPGCYVNAGNPLRNELKTEEILKFIDILQTNNVFQLGLGGGEAMVHEDLLEIIKYATKKEITVALTTSGVNLTYDMAKKLKNCGIKQIQISHDGYSKAVFEQSRSKGSFNIAKKAIKNLKRVGIDFGFNVLITPKVLKELSQLIAYAEMEGAIELILLRPKPSGRAEELDWFNENKLTIPHQNYLKKLLRRVRTSLKIRTDTSFCLLYSDLNPEVLYQQGVFGCTGAKRFCSINSDGSMFPCSHFFHFPEFNGGSCLNLIDNWQNSKAFITFRNTLENLEEPCGLCENLKICKGCRKVALAESHELNGLDPYCTKVQHYLSLKNTHS</sequence>
<keyword evidence="2" id="KW-0479">Metal-binding</keyword>
<keyword evidence="1" id="KW-0949">S-adenosyl-L-methionine</keyword>
<evidence type="ECO:0000256" key="3">
    <source>
        <dbReference type="ARBA" id="ARBA00023004"/>
    </source>
</evidence>
<protein>
    <recommendedName>
        <fullName evidence="5">Radical SAM core domain-containing protein</fullName>
    </recommendedName>
</protein>
<dbReference type="AlphaFoldDB" id="A0A0F9Q2X1"/>
<gene>
    <name evidence="6" type="ORF">LCGC14_1064980</name>
</gene>
<dbReference type="PANTHER" id="PTHR11228:SF7">
    <property type="entry name" value="PQQA PEPTIDE CYCLASE"/>
    <property type="match status" value="1"/>
</dbReference>
<dbReference type="InterPro" id="IPR023885">
    <property type="entry name" value="4Fe4S-binding_SPASM_dom"/>
</dbReference>
<dbReference type="InterPro" id="IPR006638">
    <property type="entry name" value="Elp3/MiaA/NifB-like_rSAM"/>
</dbReference>
<dbReference type="GO" id="GO:0051536">
    <property type="term" value="F:iron-sulfur cluster binding"/>
    <property type="evidence" value="ECO:0007669"/>
    <property type="project" value="UniProtKB-KW"/>
</dbReference>
<dbReference type="NCBIfam" id="TIGR04085">
    <property type="entry name" value="rSAM_more_4Fe4S"/>
    <property type="match status" value="1"/>
</dbReference>
<dbReference type="InterPro" id="IPR058240">
    <property type="entry name" value="rSAM_sf"/>
</dbReference>
<evidence type="ECO:0000256" key="2">
    <source>
        <dbReference type="ARBA" id="ARBA00022723"/>
    </source>
</evidence>
<dbReference type="SFLD" id="SFLDG01386">
    <property type="entry name" value="main_SPASM_domain-containing"/>
    <property type="match status" value="1"/>
</dbReference>
<dbReference type="Gene3D" id="3.20.20.70">
    <property type="entry name" value="Aldolase class I"/>
    <property type="match status" value="1"/>
</dbReference>
<evidence type="ECO:0000259" key="5">
    <source>
        <dbReference type="PROSITE" id="PS51918"/>
    </source>
</evidence>
<reference evidence="6" key="1">
    <citation type="journal article" date="2015" name="Nature">
        <title>Complex archaea that bridge the gap between prokaryotes and eukaryotes.</title>
        <authorList>
            <person name="Spang A."/>
            <person name="Saw J.H."/>
            <person name="Jorgensen S.L."/>
            <person name="Zaremba-Niedzwiedzka K."/>
            <person name="Martijn J."/>
            <person name="Lind A.E."/>
            <person name="van Eijk R."/>
            <person name="Schleper C."/>
            <person name="Guy L."/>
            <person name="Ettema T.J."/>
        </authorList>
    </citation>
    <scope>NUCLEOTIDE SEQUENCE</scope>
</reference>
<dbReference type="PANTHER" id="PTHR11228">
    <property type="entry name" value="RADICAL SAM DOMAIN PROTEIN"/>
    <property type="match status" value="1"/>
</dbReference>
<comment type="caution">
    <text evidence="6">The sequence shown here is derived from an EMBL/GenBank/DDBJ whole genome shotgun (WGS) entry which is preliminary data.</text>
</comment>
<proteinExistence type="predicted"/>
<dbReference type="SMART" id="SM00729">
    <property type="entry name" value="Elp3"/>
    <property type="match status" value="1"/>
</dbReference>
<evidence type="ECO:0000256" key="1">
    <source>
        <dbReference type="ARBA" id="ARBA00022691"/>
    </source>
</evidence>
<dbReference type="InterPro" id="IPR013785">
    <property type="entry name" value="Aldolase_TIM"/>
</dbReference>
<feature type="domain" description="Radical SAM core" evidence="5">
    <location>
        <begin position="117"/>
        <end position="331"/>
    </location>
</feature>
<dbReference type="GO" id="GO:0046872">
    <property type="term" value="F:metal ion binding"/>
    <property type="evidence" value="ECO:0007669"/>
    <property type="project" value="UniProtKB-KW"/>
</dbReference>
<organism evidence="6">
    <name type="scientific">marine sediment metagenome</name>
    <dbReference type="NCBI Taxonomy" id="412755"/>
    <lineage>
        <taxon>unclassified sequences</taxon>
        <taxon>metagenomes</taxon>
        <taxon>ecological metagenomes</taxon>
    </lineage>
</organism>
<dbReference type="Pfam" id="PF04055">
    <property type="entry name" value="Radical_SAM"/>
    <property type="match status" value="1"/>
</dbReference>
<accession>A0A0F9Q2X1</accession>
<dbReference type="SUPFAM" id="SSF102114">
    <property type="entry name" value="Radical SAM enzymes"/>
    <property type="match status" value="1"/>
</dbReference>
<keyword evidence="3" id="KW-0408">Iron</keyword>
<dbReference type="EMBL" id="LAZR01004547">
    <property type="protein sequence ID" value="KKN07631.1"/>
    <property type="molecule type" value="Genomic_DNA"/>
</dbReference>
<keyword evidence="4" id="KW-0411">Iron-sulfur</keyword>
<evidence type="ECO:0000256" key="4">
    <source>
        <dbReference type="ARBA" id="ARBA00023014"/>
    </source>
</evidence>
<name>A0A0F9Q2X1_9ZZZZ</name>
<dbReference type="CDD" id="cd01335">
    <property type="entry name" value="Radical_SAM"/>
    <property type="match status" value="1"/>
</dbReference>
<dbReference type="InterPro" id="IPR050377">
    <property type="entry name" value="Radical_SAM_PqqE_MftC-like"/>
</dbReference>